<dbReference type="CDD" id="cd14332">
    <property type="entry name" value="UBA_RuvA_C"/>
    <property type="match status" value="1"/>
</dbReference>
<dbReference type="EMBL" id="VSSQ01036936">
    <property type="protein sequence ID" value="MPM89527.1"/>
    <property type="molecule type" value="Genomic_DNA"/>
</dbReference>
<reference evidence="6" key="1">
    <citation type="submission" date="2019-08" db="EMBL/GenBank/DDBJ databases">
        <authorList>
            <person name="Kucharzyk K."/>
            <person name="Murdoch R.W."/>
            <person name="Higgins S."/>
            <person name="Loffler F."/>
        </authorList>
    </citation>
    <scope>NUCLEOTIDE SEQUENCE</scope>
</reference>
<dbReference type="GO" id="GO:0006281">
    <property type="term" value="P:DNA repair"/>
    <property type="evidence" value="ECO:0007669"/>
    <property type="project" value="UniProtKB-KW"/>
</dbReference>
<dbReference type="SMART" id="SM00278">
    <property type="entry name" value="HhH1"/>
    <property type="match status" value="2"/>
</dbReference>
<dbReference type="GO" id="GO:0003677">
    <property type="term" value="F:DNA binding"/>
    <property type="evidence" value="ECO:0007669"/>
    <property type="project" value="UniProtKB-KW"/>
</dbReference>
<accession>A0A645DJS8</accession>
<evidence type="ECO:0000313" key="6">
    <source>
        <dbReference type="EMBL" id="MPM89527.1"/>
    </source>
</evidence>
<dbReference type="GO" id="GO:0009378">
    <property type="term" value="F:four-way junction helicase activity"/>
    <property type="evidence" value="ECO:0007669"/>
    <property type="project" value="InterPro"/>
</dbReference>
<dbReference type="SUPFAM" id="SSF46929">
    <property type="entry name" value="DNA helicase RuvA subunit, C-terminal domain"/>
    <property type="match status" value="1"/>
</dbReference>
<keyword evidence="6" id="KW-0067">ATP-binding</keyword>
<dbReference type="AlphaFoldDB" id="A0A645DJS8"/>
<evidence type="ECO:0000256" key="3">
    <source>
        <dbReference type="ARBA" id="ARBA00023125"/>
    </source>
</evidence>
<dbReference type="Pfam" id="PF07499">
    <property type="entry name" value="RuvA_C"/>
    <property type="match status" value="1"/>
</dbReference>
<proteinExistence type="inferred from homology"/>
<evidence type="ECO:0000256" key="2">
    <source>
        <dbReference type="ARBA" id="ARBA00022763"/>
    </source>
</evidence>
<sequence length="192" mass="21383">MIAFIIGKVFSYGIDNVILENNGIGYRINFTHPEVLSLHKEIMIYTYQHVREDEISLFGFVSMEEYELFLKLIGVKGLGPKTALNILGVIRSPELIKIIENNDIDALKRLPGIGAKTASQIILDLRGKLVRPDDNTVDIPDAVNDALSGLRSLGYKSSELQSLTKELLKQPGLSAEEYIKMSLQLLLARKGI</sequence>
<dbReference type="InterPro" id="IPR013849">
    <property type="entry name" value="DNA_helicase_Holl-junc_RuvA_I"/>
</dbReference>
<evidence type="ECO:0000256" key="4">
    <source>
        <dbReference type="ARBA" id="ARBA00023204"/>
    </source>
</evidence>
<dbReference type="HAMAP" id="MF_00031">
    <property type="entry name" value="DNA_HJ_migration_RuvA"/>
    <property type="match status" value="1"/>
</dbReference>
<comment type="caution">
    <text evidence="6">The sequence shown here is derived from an EMBL/GenBank/DDBJ whole genome shotgun (WGS) entry which is preliminary data.</text>
</comment>
<evidence type="ECO:0000256" key="1">
    <source>
        <dbReference type="ARBA" id="ARBA00022490"/>
    </source>
</evidence>
<organism evidence="6">
    <name type="scientific">bioreactor metagenome</name>
    <dbReference type="NCBI Taxonomy" id="1076179"/>
    <lineage>
        <taxon>unclassified sequences</taxon>
        <taxon>metagenomes</taxon>
        <taxon>ecological metagenomes</taxon>
    </lineage>
</organism>
<name>A0A645DJS8_9ZZZZ</name>
<dbReference type="SUPFAM" id="SSF50249">
    <property type="entry name" value="Nucleic acid-binding proteins"/>
    <property type="match status" value="1"/>
</dbReference>
<dbReference type="SUPFAM" id="SSF47781">
    <property type="entry name" value="RuvA domain 2-like"/>
    <property type="match status" value="1"/>
</dbReference>
<dbReference type="EC" id="3.6.4.12" evidence="6"/>
<protein>
    <submittedName>
        <fullName evidence="6">Holliday junction ATP-dependent DNA helicase RuvA</fullName>
        <ecNumber evidence="6">3.6.4.12</ecNumber>
    </submittedName>
</protein>
<keyword evidence="3" id="KW-0238">DNA-binding</keyword>
<dbReference type="InterPro" id="IPR011114">
    <property type="entry name" value="RuvA_C"/>
</dbReference>
<keyword evidence="6" id="KW-0378">Hydrolase</keyword>
<dbReference type="Gene3D" id="1.10.150.20">
    <property type="entry name" value="5' to 3' exonuclease, C-terminal subdomain"/>
    <property type="match status" value="1"/>
</dbReference>
<keyword evidence="1" id="KW-0963">Cytoplasm</keyword>
<evidence type="ECO:0000259" key="5">
    <source>
        <dbReference type="SMART" id="SM00278"/>
    </source>
</evidence>
<feature type="domain" description="Helix-hairpin-helix DNA-binding motif class 1" evidence="5">
    <location>
        <begin position="105"/>
        <end position="124"/>
    </location>
</feature>
<dbReference type="InterPro" id="IPR010994">
    <property type="entry name" value="RuvA_2-like"/>
</dbReference>
<dbReference type="GO" id="GO:0005524">
    <property type="term" value="F:ATP binding"/>
    <property type="evidence" value="ECO:0007669"/>
    <property type="project" value="InterPro"/>
</dbReference>
<dbReference type="NCBIfam" id="TIGR00084">
    <property type="entry name" value="ruvA"/>
    <property type="match status" value="1"/>
</dbReference>
<dbReference type="Pfam" id="PF14520">
    <property type="entry name" value="HHH_5"/>
    <property type="match status" value="1"/>
</dbReference>
<dbReference type="GO" id="GO:0009379">
    <property type="term" value="C:Holliday junction helicase complex"/>
    <property type="evidence" value="ECO:0007669"/>
    <property type="project" value="InterPro"/>
</dbReference>
<dbReference type="InterPro" id="IPR036267">
    <property type="entry name" value="RuvA_C_sf"/>
</dbReference>
<dbReference type="Gene3D" id="1.10.8.10">
    <property type="entry name" value="DNA helicase RuvA subunit, C-terminal domain"/>
    <property type="match status" value="1"/>
</dbReference>
<keyword evidence="6" id="KW-0547">Nucleotide-binding</keyword>
<dbReference type="Pfam" id="PF01330">
    <property type="entry name" value="RuvA_N"/>
    <property type="match status" value="1"/>
</dbReference>
<keyword evidence="6" id="KW-0347">Helicase</keyword>
<dbReference type="Gene3D" id="2.40.50.140">
    <property type="entry name" value="Nucleic acid-binding proteins"/>
    <property type="match status" value="1"/>
</dbReference>
<gene>
    <name evidence="6" type="primary">ruvA_34</name>
    <name evidence="6" type="ORF">SDC9_136636</name>
</gene>
<dbReference type="GO" id="GO:0006310">
    <property type="term" value="P:DNA recombination"/>
    <property type="evidence" value="ECO:0007669"/>
    <property type="project" value="InterPro"/>
</dbReference>
<dbReference type="InterPro" id="IPR003583">
    <property type="entry name" value="Hlx-hairpin-Hlx_DNA-bd_motif"/>
</dbReference>
<feature type="domain" description="Helix-hairpin-helix DNA-binding motif class 1" evidence="5">
    <location>
        <begin position="70"/>
        <end position="89"/>
    </location>
</feature>
<keyword evidence="2" id="KW-0227">DNA damage</keyword>
<dbReference type="InterPro" id="IPR012340">
    <property type="entry name" value="NA-bd_OB-fold"/>
</dbReference>
<dbReference type="GO" id="GO:0016787">
    <property type="term" value="F:hydrolase activity"/>
    <property type="evidence" value="ECO:0007669"/>
    <property type="project" value="UniProtKB-KW"/>
</dbReference>
<keyword evidence="4" id="KW-0234">DNA repair</keyword>
<dbReference type="InterPro" id="IPR000085">
    <property type="entry name" value="RuvA"/>
</dbReference>